<dbReference type="PANTHER" id="PTHR11783">
    <property type="entry name" value="SULFOTRANSFERASE SULT"/>
    <property type="match status" value="1"/>
</dbReference>
<feature type="region of interest" description="Disordered" evidence="4">
    <location>
        <begin position="119"/>
        <end position="138"/>
    </location>
</feature>
<evidence type="ECO:0000256" key="2">
    <source>
        <dbReference type="ARBA" id="ARBA00022679"/>
    </source>
</evidence>
<dbReference type="Proteomes" id="UP000233551">
    <property type="component" value="Unassembled WGS sequence"/>
</dbReference>
<dbReference type="Gene3D" id="3.40.50.300">
    <property type="entry name" value="P-loop containing nucleotide triphosphate hydrolases"/>
    <property type="match status" value="1"/>
</dbReference>
<gene>
    <name evidence="6" type="ORF">CRG98_024307</name>
</gene>
<dbReference type="STRING" id="22663.A0A2I0JG90"/>
<dbReference type="InterPro" id="IPR027417">
    <property type="entry name" value="P-loop_NTPase"/>
</dbReference>
<proteinExistence type="inferred from homology"/>
<reference evidence="6 7" key="1">
    <citation type="submission" date="2017-11" db="EMBL/GenBank/DDBJ databases">
        <title>De-novo sequencing of pomegranate (Punica granatum L.) genome.</title>
        <authorList>
            <person name="Akparov Z."/>
            <person name="Amiraslanov A."/>
            <person name="Hajiyeva S."/>
            <person name="Abbasov M."/>
            <person name="Kaur K."/>
            <person name="Hamwieh A."/>
            <person name="Solovyev V."/>
            <person name="Salamov A."/>
            <person name="Braich B."/>
            <person name="Kosarev P."/>
            <person name="Mahmoud A."/>
            <person name="Hajiyev E."/>
            <person name="Babayeva S."/>
            <person name="Izzatullayeva V."/>
            <person name="Mammadov A."/>
            <person name="Mammadov A."/>
            <person name="Sharifova S."/>
            <person name="Ojaghi J."/>
            <person name="Eynullazada K."/>
            <person name="Bayramov B."/>
            <person name="Abdulazimova A."/>
            <person name="Shahmuradov I."/>
        </authorList>
    </citation>
    <scope>NUCLEOTIDE SEQUENCE [LARGE SCALE GENOMIC DNA]</scope>
    <source>
        <strain evidence="7">cv. AG2017</strain>
        <tissue evidence="6">Leaf</tissue>
    </source>
</reference>
<evidence type="ECO:0000256" key="1">
    <source>
        <dbReference type="ARBA" id="ARBA00005771"/>
    </source>
</evidence>
<sequence>MSEHLYMYQGYWFEPIEGVMYLQEHFKPRPVDVLLATALKCGTTWLKGLIFSIINRTCYDASAKDHPLLTADVHECMPFLEVHLFGDLPIGDAEILSSPIFVRTNVPLPRIASSRSVYSDLGHQTQTESPRKEKTLSR</sequence>
<accession>A0A2I0JG90</accession>
<evidence type="ECO:0000256" key="4">
    <source>
        <dbReference type="SAM" id="MobiDB-lite"/>
    </source>
</evidence>
<dbReference type="AlphaFoldDB" id="A0A2I0JG90"/>
<comment type="similarity">
    <text evidence="1 3">Belongs to the sulfotransferase 1 family.</text>
</comment>
<protein>
    <recommendedName>
        <fullName evidence="3">Sulfotransferase</fullName>
        <ecNumber evidence="3">2.8.2.-</ecNumber>
    </recommendedName>
</protein>
<comment type="caution">
    <text evidence="6">The sequence shown here is derived from an EMBL/GenBank/DDBJ whole genome shotgun (WGS) entry which is preliminary data.</text>
</comment>
<dbReference type="SUPFAM" id="SSF52540">
    <property type="entry name" value="P-loop containing nucleoside triphosphate hydrolases"/>
    <property type="match status" value="1"/>
</dbReference>
<feature type="compositionally biased region" description="Basic and acidic residues" evidence="4">
    <location>
        <begin position="129"/>
        <end position="138"/>
    </location>
</feature>
<evidence type="ECO:0000313" key="6">
    <source>
        <dbReference type="EMBL" id="PKI55291.1"/>
    </source>
</evidence>
<dbReference type="GO" id="GO:0008146">
    <property type="term" value="F:sulfotransferase activity"/>
    <property type="evidence" value="ECO:0007669"/>
    <property type="project" value="InterPro"/>
</dbReference>
<feature type="compositionally biased region" description="Polar residues" evidence="4">
    <location>
        <begin position="119"/>
        <end position="128"/>
    </location>
</feature>
<evidence type="ECO:0000313" key="7">
    <source>
        <dbReference type="Proteomes" id="UP000233551"/>
    </source>
</evidence>
<dbReference type="Pfam" id="PF00685">
    <property type="entry name" value="Sulfotransfer_1"/>
    <property type="match status" value="1"/>
</dbReference>
<keyword evidence="7" id="KW-1185">Reference proteome</keyword>
<evidence type="ECO:0000256" key="3">
    <source>
        <dbReference type="RuleBase" id="RU361155"/>
    </source>
</evidence>
<dbReference type="InterPro" id="IPR000863">
    <property type="entry name" value="Sulfotransferase_dom"/>
</dbReference>
<keyword evidence="2 3" id="KW-0808">Transferase</keyword>
<evidence type="ECO:0000259" key="5">
    <source>
        <dbReference type="Pfam" id="PF00685"/>
    </source>
</evidence>
<organism evidence="6 7">
    <name type="scientific">Punica granatum</name>
    <name type="common">Pomegranate</name>
    <dbReference type="NCBI Taxonomy" id="22663"/>
    <lineage>
        <taxon>Eukaryota</taxon>
        <taxon>Viridiplantae</taxon>
        <taxon>Streptophyta</taxon>
        <taxon>Embryophyta</taxon>
        <taxon>Tracheophyta</taxon>
        <taxon>Spermatophyta</taxon>
        <taxon>Magnoliopsida</taxon>
        <taxon>eudicotyledons</taxon>
        <taxon>Gunneridae</taxon>
        <taxon>Pentapetalae</taxon>
        <taxon>rosids</taxon>
        <taxon>malvids</taxon>
        <taxon>Myrtales</taxon>
        <taxon>Lythraceae</taxon>
        <taxon>Punica</taxon>
    </lineage>
</organism>
<name>A0A2I0JG90_PUNGR</name>
<feature type="domain" description="Sulfotransferase" evidence="5">
    <location>
        <begin position="32"/>
        <end position="108"/>
    </location>
</feature>
<dbReference type="EMBL" id="PGOL01001713">
    <property type="protein sequence ID" value="PKI55291.1"/>
    <property type="molecule type" value="Genomic_DNA"/>
</dbReference>
<dbReference type="EC" id="2.8.2.-" evidence="3"/>